<dbReference type="InterPro" id="IPR013762">
    <property type="entry name" value="Integrase-like_cat_sf"/>
</dbReference>
<dbReference type="EMBL" id="LNNH01000025">
    <property type="protein sequence ID" value="KWW17985.1"/>
    <property type="molecule type" value="Genomic_DNA"/>
</dbReference>
<gene>
    <name evidence="8" type="ORF">AS888_20980</name>
</gene>
<dbReference type="InterPro" id="IPR050808">
    <property type="entry name" value="Phage_Integrase"/>
</dbReference>
<dbReference type="InterPro" id="IPR028259">
    <property type="entry name" value="AP2-like_int_N"/>
</dbReference>
<dbReference type="RefSeq" id="WP_061142626.1">
    <property type="nucleotide sequence ID" value="NZ_LNNH01000025.1"/>
</dbReference>
<reference evidence="8 9" key="1">
    <citation type="submission" date="2015-11" db="EMBL/GenBank/DDBJ databases">
        <title>Genome Sequence of Bacillus simplex strain VanAntwerpen2.</title>
        <authorList>
            <person name="Couger M.B."/>
        </authorList>
    </citation>
    <scope>NUCLEOTIDE SEQUENCE [LARGE SCALE GENOMIC DNA]</scope>
    <source>
        <strain evidence="8 9">VanAntwerpen02</strain>
    </source>
</reference>
<keyword evidence="9" id="KW-1185">Reference proteome</keyword>
<evidence type="ECO:0000256" key="3">
    <source>
        <dbReference type="ARBA" id="ARBA00023125"/>
    </source>
</evidence>
<evidence type="ECO:0000259" key="7">
    <source>
        <dbReference type="PROSITE" id="PS51900"/>
    </source>
</evidence>
<dbReference type="AlphaFoldDB" id="A0A109MXE2"/>
<evidence type="ECO:0000256" key="5">
    <source>
        <dbReference type="PROSITE-ProRule" id="PRU01248"/>
    </source>
</evidence>
<feature type="domain" description="Core-binding (CB)" evidence="7">
    <location>
        <begin position="63"/>
        <end position="144"/>
    </location>
</feature>
<dbReference type="CDD" id="cd01189">
    <property type="entry name" value="INT_ICEBs1_C_like"/>
    <property type="match status" value="1"/>
</dbReference>
<dbReference type="Pfam" id="PF14657">
    <property type="entry name" value="Arm-DNA-bind_4"/>
    <property type="match status" value="1"/>
</dbReference>
<evidence type="ECO:0000259" key="6">
    <source>
        <dbReference type="PROSITE" id="PS51898"/>
    </source>
</evidence>
<protein>
    <recommendedName>
        <fullName evidence="10">Site-specific integrase</fullName>
    </recommendedName>
</protein>
<evidence type="ECO:0008006" key="10">
    <source>
        <dbReference type="Google" id="ProtNLM"/>
    </source>
</evidence>
<evidence type="ECO:0000256" key="1">
    <source>
        <dbReference type="ARBA" id="ARBA00008857"/>
    </source>
</evidence>
<dbReference type="PROSITE" id="PS51898">
    <property type="entry name" value="TYR_RECOMBINASE"/>
    <property type="match status" value="1"/>
</dbReference>
<dbReference type="GO" id="GO:0006310">
    <property type="term" value="P:DNA recombination"/>
    <property type="evidence" value="ECO:0007669"/>
    <property type="project" value="UniProtKB-KW"/>
</dbReference>
<dbReference type="Pfam" id="PF14659">
    <property type="entry name" value="Phage_int_SAM_3"/>
    <property type="match status" value="1"/>
</dbReference>
<evidence type="ECO:0000256" key="2">
    <source>
        <dbReference type="ARBA" id="ARBA00022908"/>
    </source>
</evidence>
<comment type="similarity">
    <text evidence="1">Belongs to the 'phage' integrase family.</text>
</comment>
<comment type="caution">
    <text evidence="8">The sequence shown here is derived from an EMBL/GenBank/DDBJ whole genome shotgun (WGS) entry which is preliminary data.</text>
</comment>
<dbReference type="InterPro" id="IPR011010">
    <property type="entry name" value="DNA_brk_join_enz"/>
</dbReference>
<organism evidence="8 9">
    <name type="scientific">Peribacillus simplex</name>
    <dbReference type="NCBI Taxonomy" id="1478"/>
    <lineage>
        <taxon>Bacteria</taxon>
        <taxon>Bacillati</taxon>
        <taxon>Bacillota</taxon>
        <taxon>Bacilli</taxon>
        <taxon>Bacillales</taxon>
        <taxon>Bacillaceae</taxon>
        <taxon>Peribacillus</taxon>
    </lineage>
</organism>
<keyword evidence="2" id="KW-0229">DNA integration</keyword>
<dbReference type="GO" id="GO:0015074">
    <property type="term" value="P:DNA integration"/>
    <property type="evidence" value="ECO:0007669"/>
    <property type="project" value="UniProtKB-KW"/>
</dbReference>
<dbReference type="InterPro" id="IPR004107">
    <property type="entry name" value="Integrase_SAM-like_N"/>
</dbReference>
<dbReference type="InterPro" id="IPR010998">
    <property type="entry name" value="Integrase_recombinase_N"/>
</dbReference>
<dbReference type="Gene3D" id="1.10.443.10">
    <property type="entry name" value="Intergrase catalytic core"/>
    <property type="match status" value="1"/>
</dbReference>
<keyword evidence="3 5" id="KW-0238">DNA-binding</keyword>
<sequence>MPIYEYEKNGKTAYYYAFEVKDTTGKRKTIKKRGFTGKKEARDAEAAARTEWLKGSYIDPSKITFGEYIQEWLDNKQDISPETRHTNNGHLSNHIIPELGHIPLQKVSVTHIERLIKALQDKELADGTVRKIYNLIHTCFKTAVKKELIIKNPFDLLDKGSKPRTSKPKIDYWTTEEVKQFLDKIDGRYRILFILAIYTGMRRGELLGLRWKDINFETSQIRISQSLKARQGLIKGVKTDSGYRSITVAPTVINELKKHRTMVLKEKLACEDYEDYDLVVCQVDGRPRALGTFDRDWKRVLERTEMRKIRFHDLRHTCASLLFSANVHPKIVQEQLGHSSIKITLDTYSHMMPNMQADAAKVLEKMLNNYS</sequence>
<feature type="domain" description="Tyr recombinase" evidence="6">
    <location>
        <begin position="168"/>
        <end position="361"/>
    </location>
</feature>
<dbReference type="SUPFAM" id="SSF56349">
    <property type="entry name" value="DNA breaking-rejoining enzymes"/>
    <property type="match status" value="1"/>
</dbReference>
<dbReference type="PROSITE" id="PS51900">
    <property type="entry name" value="CB"/>
    <property type="match status" value="1"/>
</dbReference>
<dbReference type="PANTHER" id="PTHR30629">
    <property type="entry name" value="PROPHAGE INTEGRASE"/>
    <property type="match status" value="1"/>
</dbReference>
<dbReference type="Gene3D" id="1.10.150.130">
    <property type="match status" value="1"/>
</dbReference>
<keyword evidence="4" id="KW-0233">DNA recombination</keyword>
<accession>A0A109MXE2</accession>
<dbReference type="GO" id="GO:0003677">
    <property type="term" value="F:DNA binding"/>
    <property type="evidence" value="ECO:0007669"/>
    <property type="project" value="UniProtKB-UniRule"/>
</dbReference>
<dbReference type="Pfam" id="PF00589">
    <property type="entry name" value="Phage_integrase"/>
    <property type="match status" value="1"/>
</dbReference>
<dbReference type="Proteomes" id="UP000064189">
    <property type="component" value="Unassembled WGS sequence"/>
</dbReference>
<evidence type="ECO:0000313" key="9">
    <source>
        <dbReference type="Proteomes" id="UP000064189"/>
    </source>
</evidence>
<name>A0A109MXE2_9BACI</name>
<evidence type="ECO:0000313" key="8">
    <source>
        <dbReference type="EMBL" id="KWW17985.1"/>
    </source>
</evidence>
<dbReference type="PANTHER" id="PTHR30629:SF6">
    <property type="entry name" value="PROPHAGE INTEGRASE INTA-RELATED"/>
    <property type="match status" value="1"/>
</dbReference>
<dbReference type="InterPro" id="IPR002104">
    <property type="entry name" value="Integrase_catalytic"/>
</dbReference>
<proteinExistence type="inferred from homology"/>
<dbReference type="InterPro" id="IPR044068">
    <property type="entry name" value="CB"/>
</dbReference>
<evidence type="ECO:0000256" key="4">
    <source>
        <dbReference type="ARBA" id="ARBA00023172"/>
    </source>
</evidence>